<gene>
    <name evidence="2" type="ORF">EKG83_14470</name>
</gene>
<keyword evidence="1" id="KW-1133">Transmembrane helix</keyword>
<evidence type="ECO:0000256" key="1">
    <source>
        <dbReference type="SAM" id="Phobius"/>
    </source>
</evidence>
<evidence type="ECO:0000313" key="3">
    <source>
        <dbReference type="Proteomes" id="UP000325787"/>
    </source>
</evidence>
<dbReference type="EMBL" id="CP034550">
    <property type="protein sequence ID" value="QFZ18515.1"/>
    <property type="molecule type" value="Genomic_DNA"/>
</dbReference>
<protein>
    <submittedName>
        <fullName evidence="2">Uncharacterized protein</fullName>
    </submittedName>
</protein>
<feature type="transmembrane region" description="Helical" evidence="1">
    <location>
        <begin position="12"/>
        <end position="32"/>
    </location>
</feature>
<dbReference type="RefSeq" id="WP_153278089.1">
    <property type="nucleotide sequence ID" value="NZ_CP034550.1"/>
</dbReference>
<sequence>MTTLLDLLLGKYFWRLYLTVTTLLVAVIALAVAAGSHAPLWIGAAAGWTALPSARRRWSRIGRSTRSQRRPSPDQS</sequence>
<keyword evidence="1" id="KW-0472">Membrane</keyword>
<dbReference type="KEGG" id="ssyi:EKG83_14470"/>
<reference evidence="3" key="1">
    <citation type="journal article" date="2021" name="Curr. Microbiol.">
        <title>Complete genome of nocamycin-producing strain Saccharothrix syringae NRRL B-16468 reveals the biosynthetic potential for secondary metabolites.</title>
        <authorList>
            <person name="Mo X."/>
            <person name="Yang S."/>
        </authorList>
    </citation>
    <scope>NUCLEOTIDE SEQUENCE [LARGE SCALE GENOMIC DNA]</scope>
    <source>
        <strain evidence="3">ATCC 51364 / DSM 43886 / JCM 6844 / KCTC 9398 / NBRC 14523 / NRRL B-16468 / INA 2240</strain>
    </source>
</reference>
<evidence type="ECO:0000313" key="2">
    <source>
        <dbReference type="EMBL" id="QFZ18515.1"/>
    </source>
</evidence>
<organism evidence="2 3">
    <name type="scientific">Saccharothrix syringae</name>
    <name type="common">Nocardiopsis syringae</name>
    <dbReference type="NCBI Taxonomy" id="103733"/>
    <lineage>
        <taxon>Bacteria</taxon>
        <taxon>Bacillati</taxon>
        <taxon>Actinomycetota</taxon>
        <taxon>Actinomycetes</taxon>
        <taxon>Pseudonocardiales</taxon>
        <taxon>Pseudonocardiaceae</taxon>
        <taxon>Saccharothrix</taxon>
    </lineage>
</organism>
<name>A0A5Q0GXU8_SACSY</name>
<proteinExistence type="predicted"/>
<dbReference type="AlphaFoldDB" id="A0A5Q0GXU8"/>
<keyword evidence="1" id="KW-0812">Transmembrane</keyword>
<keyword evidence="3" id="KW-1185">Reference proteome</keyword>
<dbReference type="Proteomes" id="UP000325787">
    <property type="component" value="Chromosome"/>
</dbReference>
<accession>A0A5Q0GXU8</accession>